<dbReference type="GO" id="GO:0004497">
    <property type="term" value="F:monooxygenase activity"/>
    <property type="evidence" value="ECO:0007669"/>
    <property type="project" value="InterPro"/>
</dbReference>
<accession>A0A660LFI6</accession>
<dbReference type="GO" id="GO:0020037">
    <property type="term" value="F:heme binding"/>
    <property type="evidence" value="ECO:0007669"/>
    <property type="project" value="InterPro"/>
</dbReference>
<dbReference type="InterPro" id="IPR001128">
    <property type="entry name" value="Cyt_P450"/>
</dbReference>
<dbReference type="InterPro" id="IPR002397">
    <property type="entry name" value="Cyt_P450_B"/>
</dbReference>
<evidence type="ECO:0000313" key="3">
    <source>
        <dbReference type="EMBL" id="RKQ93056.1"/>
    </source>
</evidence>
<keyword evidence="2" id="KW-1133">Transmembrane helix</keyword>
<protein>
    <submittedName>
        <fullName evidence="3">Cytochrome P450</fullName>
    </submittedName>
</protein>
<dbReference type="Gene3D" id="1.10.630.10">
    <property type="entry name" value="Cytochrome P450"/>
    <property type="match status" value="1"/>
</dbReference>
<feature type="transmembrane region" description="Helical" evidence="2">
    <location>
        <begin position="216"/>
        <end position="240"/>
    </location>
</feature>
<evidence type="ECO:0000313" key="4">
    <source>
        <dbReference type="Proteomes" id="UP000278962"/>
    </source>
</evidence>
<keyword evidence="2" id="KW-0812">Transmembrane</keyword>
<dbReference type="OrthoDB" id="142769at2"/>
<evidence type="ECO:0000256" key="2">
    <source>
        <dbReference type="SAM" id="Phobius"/>
    </source>
</evidence>
<dbReference type="SUPFAM" id="SSF48264">
    <property type="entry name" value="Cytochrome P450"/>
    <property type="match status" value="1"/>
</dbReference>
<dbReference type="EMBL" id="RBIL01000001">
    <property type="protein sequence ID" value="RKQ93056.1"/>
    <property type="molecule type" value="Genomic_DNA"/>
</dbReference>
<evidence type="ECO:0000256" key="1">
    <source>
        <dbReference type="ARBA" id="ARBA00010617"/>
    </source>
</evidence>
<dbReference type="GO" id="GO:0016705">
    <property type="term" value="F:oxidoreductase activity, acting on paired donors, with incorporation or reduction of molecular oxygen"/>
    <property type="evidence" value="ECO:0007669"/>
    <property type="project" value="InterPro"/>
</dbReference>
<dbReference type="PANTHER" id="PTHR46696:SF1">
    <property type="entry name" value="CYTOCHROME P450 YJIB-RELATED"/>
    <property type="match status" value="1"/>
</dbReference>
<dbReference type="Pfam" id="PF00067">
    <property type="entry name" value="p450"/>
    <property type="match status" value="1"/>
</dbReference>
<dbReference type="PANTHER" id="PTHR46696">
    <property type="entry name" value="P450, PUTATIVE (EUROFUNG)-RELATED"/>
    <property type="match status" value="1"/>
</dbReference>
<proteinExistence type="inferred from homology"/>
<name>A0A660LFI6_9ACTN</name>
<comment type="similarity">
    <text evidence="1">Belongs to the cytochrome P450 family.</text>
</comment>
<comment type="caution">
    <text evidence="3">The sequence shown here is derived from an EMBL/GenBank/DDBJ whole genome shotgun (WGS) entry which is preliminary data.</text>
</comment>
<gene>
    <name evidence="3" type="ORF">C8N24_2916</name>
</gene>
<dbReference type="AlphaFoldDB" id="A0A660LFI6"/>
<dbReference type="RefSeq" id="WP_121250841.1">
    <property type="nucleotide sequence ID" value="NZ_RBIL01000001.1"/>
</dbReference>
<reference evidence="3 4" key="1">
    <citation type="submission" date="2018-10" db="EMBL/GenBank/DDBJ databases">
        <title>Genomic Encyclopedia of Archaeal and Bacterial Type Strains, Phase II (KMG-II): from individual species to whole genera.</title>
        <authorList>
            <person name="Goeker M."/>
        </authorList>
    </citation>
    <scope>NUCLEOTIDE SEQUENCE [LARGE SCALE GENOMIC DNA]</scope>
    <source>
        <strain evidence="3 4">DSM 14954</strain>
    </source>
</reference>
<dbReference type="PRINTS" id="PR00359">
    <property type="entry name" value="BP450"/>
</dbReference>
<keyword evidence="4" id="KW-1185">Reference proteome</keyword>
<keyword evidence="2" id="KW-0472">Membrane</keyword>
<dbReference type="Proteomes" id="UP000278962">
    <property type="component" value="Unassembled WGS sequence"/>
</dbReference>
<sequence length="385" mass="41407">MSDPISQASALDFADAGFRADPYPVYRHLRDAAPVTYHEPSDAWLVARHEDVHRTLRDERRFSNGSGSRADPVVAVVGAGDLLNLDPPRHDVLRRIVRAPFAPPAVAELERALRAQVERLVAPLADAGAGDLAADVAWPLPVWTMLRLLGAPEADVPRVTALVRALDQPGGVALDELRRLRRYVEETMETTDEGLVADVVAASAAGELTREEGAGLVMGLLLAGTATVACLIANGALVLLRHPRQRQRLRDGSVTPAMTVEELLRFESPVQVLPRRTTVPVTLGGSTIPADATVLLLLGSANRDERRFVHADALDLGRRARGAVALGGGIHFCLGAALARLEGRVAFERIFRDLGPLELAGEPERLPSADVRGLLRLPVRKARSG</sequence>
<dbReference type="GO" id="GO:0005506">
    <property type="term" value="F:iron ion binding"/>
    <property type="evidence" value="ECO:0007669"/>
    <property type="project" value="InterPro"/>
</dbReference>
<dbReference type="InterPro" id="IPR036396">
    <property type="entry name" value="Cyt_P450_sf"/>
</dbReference>
<organism evidence="3 4">
    <name type="scientific">Solirubrobacter pauli</name>
    <dbReference type="NCBI Taxonomy" id="166793"/>
    <lineage>
        <taxon>Bacteria</taxon>
        <taxon>Bacillati</taxon>
        <taxon>Actinomycetota</taxon>
        <taxon>Thermoleophilia</taxon>
        <taxon>Solirubrobacterales</taxon>
        <taxon>Solirubrobacteraceae</taxon>
        <taxon>Solirubrobacter</taxon>
    </lineage>
</organism>